<dbReference type="Proteomes" id="UP000198896">
    <property type="component" value="Unassembled WGS sequence"/>
</dbReference>
<organism evidence="3 4">
    <name type="scientific">Succiniclasticum ruminis DSM 9236</name>
    <dbReference type="NCBI Taxonomy" id="1123323"/>
    <lineage>
        <taxon>Bacteria</taxon>
        <taxon>Bacillati</taxon>
        <taxon>Bacillota</taxon>
        <taxon>Negativicutes</taxon>
        <taxon>Acidaminococcales</taxon>
        <taxon>Acidaminococcaceae</taxon>
        <taxon>Succiniclasticum</taxon>
    </lineage>
</organism>
<dbReference type="AlphaFoldDB" id="A0A1I2C7A9"/>
<dbReference type="Pfam" id="PF11741">
    <property type="entry name" value="AMIN"/>
    <property type="match status" value="1"/>
</dbReference>
<dbReference type="EMBL" id="FONL01000011">
    <property type="protein sequence ID" value="SFE63723.1"/>
    <property type="molecule type" value="Genomic_DNA"/>
</dbReference>
<dbReference type="Pfam" id="PF09992">
    <property type="entry name" value="NAGPA"/>
    <property type="match status" value="1"/>
</dbReference>
<evidence type="ECO:0000259" key="2">
    <source>
        <dbReference type="Pfam" id="PF11741"/>
    </source>
</evidence>
<name>A0A1I2C7A9_9FIRM</name>
<dbReference type="PANTHER" id="PTHR40446:SF2">
    <property type="entry name" value="N-ACETYLGLUCOSAMINE-1-PHOSPHODIESTER ALPHA-N-ACETYLGLUCOSAMINIDASE"/>
    <property type="match status" value="1"/>
</dbReference>
<dbReference type="InterPro" id="IPR018711">
    <property type="entry name" value="NAGPA"/>
</dbReference>
<dbReference type="STRING" id="1123323.SAMN05216245_11134"/>
<dbReference type="Gene3D" id="2.60.40.3500">
    <property type="match status" value="1"/>
</dbReference>
<proteinExistence type="predicted"/>
<reference evidence="3 4" key="1">
    <citation type="submission" date="2016-10" db="EMBL/GenBank/DDBJ databases">
        <authorList>
            <person name="de Groot N.N."/>
        </authorList>
    </citation>
    <scope>NUCLEOTIDE SEQUENCE [LARGE SCALE GENOMIC DNA]</scope>
    <source>
        <strain evidence="3 4">DSM 9236</strain>
    </source>
</reference>
<accession>A0A1I2C7A9</accession>
<gene>
    <name evidence="3" type="ORF">SAMN05216245_11134</name>
</gene>
<evidence type="ECO:0000313" key="4">
    <source>
        <dbReference type="Proteomes" id="UP000198896"/>
    </source>
</evidence>
<evidence type="ECO:0000313" key="3">
    <source>
        <dbReference type="EMBL" id="SFE63723.1"/>
    </source>
</evidence>
<feature type="domain" description="AMIN" evidence="2">
    <location>
        <begin position="45"/>
        <end position="127"/>
    </location>
</feature>
<evidence type="ECO:0000259" key="1">
    <source>
        <dbReference type="Pfam" id="PF09992"/>
    </source>
</evidence>
<dbReference type="OrthoDB" id="9816453at2"/>
<dbReference type="RefSeq" id="WP_093913772.1">
    <property type="nucleotide sequence ID" value="NZ_FONL01000011.1"/>
</dbReference>
<dbReference type="InterPro" id="IPR021731">
    <property type="entry name" value="AMIN_dom"/>
</dbReference>
<sequence length="470" mass="50772">MNNYLLRILTGAGRIVPLFTVFFVLLHASAQAQITGMRAGSGAARIRIVLDMDSPAKFKESSTQDRITLDIDTAVKKKLQQTFNDASVKDVSIEKTGKKTSRLQINLKKPAQHKVIVLKKPNRLVIDVYRIQIVRITKDLGGGLAYTYWQDDMSGLPVRLYVLSLAPGSNYELRPFSGAGSANGRGRLSRAVAASGARAAVNACYFDTDGWVIGNCKWNGSFFGTDATPRSAFVVDKEGKASVQKDLAYRGTVSLPGSRILTIKGLNRQRITNDLVLFNRNYGSSTRTNEHGREVRIRQGRAVEISSKGNMALDNNSLVLSGHGVNADALARIRRGDRVAVDQTLGSRTADEARLVAGAGPLLLENGQVNVRVREEAIAPDIAYGRAPRTGAGVTADGTVLLMVVDGRSQNSAGMTLKEFAQYLKRFGAVSAVNFDGGGSSEMVLDGRIMNRPSDGSERPVSIGLGVFRK</sequence>
<dbReference type="PANTHER" id="PTHR40446">
    <property type="entry name" value="N-ACETYLGLUCOSAMINE-1-PHOSPHODIESTER ALPHA-N-ACETYLGLUCOSAMINIDASE"/>
    <property type="match status" value="1"/>
</dbReference>
<protein>
    <submittedName>
        <fullName evidence="3">AMIN domain-containing protein</fullName>
    </submittedName>
</protein>
<keyword evidence="4" id="KW-1185">Reference proteome</keyword>
<feature type="domain" description="Phosphodiester glycosidase" evidence="1">
    <location>
        <begin position="294"/>
        <end position="468"/>
    </location>
</feature>